<evidence type="ECO:0000256" key="1">
    <source>
        <dbReference type="SAM" id="MobiDB-lite"/>
    </source>
</evidence>
<feature type="compositionally biased region" description="Basic and acidic residues" evidence="1">
    <location>
        <begin position="184"/>
        <end position="194"/>
    </location>
</feature>
<sequence length="207" mass="22574">MDEAILARQLQHLDNASDLLLASAPVIAAHLRTQWSSRAEAVDANALPMIRHGLCPTCGHFIRSKLRCQVPSSRKKNASDLHRTRQDRLAGRSVPTGTILECLKCKSAMPAPVRGQQTRRKDISLNVSVANNPKLAPEVKRSTSRSVKGLEAAAIPVSDTLDKPASTPAKKRSRDKKSSLRALLADRNRTEAARPKGFGLSLTDFTK</sequence>
<dbReference type="Proteomes" id="UP000504637">
    <property type="component" value="Unplaced"/>
</dbReference>
<evidence type="ECO:0000313" key="3">
    <source>
        <dbReference type="RefSeq" id="XP_033461505.1"/>
    </source>
</evidence>
<organism evidence="3">
    <name type="scientific">Dissoconium aciculare CBS 342.82</name>
    <dbReference type="NCBI Taxonomy" id="1314786"/>
    <lineage>
        <taxon>Eukaryota</taxon>
        <taxon>Fungi</taxon>
        <taxon>Dikarya</taxon>
        <taxon>Ascomycota</taxon>
        <taxon>Pezizomycotina</taxon>
        <taxon>Dothideomycetes</taxon>
        <taxon>Dothideomycetidae</taxon>
        <taxon>Mycosphaerellales</taxon>
        <taxon>Dissoconiaceae</taxon>
        <taxon>Dissoconium</taxon>
    </lineage>
</organism>
<dbReference type="RefSeq" id="XP_033461505.1">
    <property type="nucleotide sequence ID" value="XM_033604513.1"/>
</dbReference>
<dbReference type="AlphaFoldDB" id="A0A6J3MA12"/>
<proteinExistence type="predicted"/>
<feature type="region of interest" description="Disordered" evidence="1">
    <location>
        <begin position="157"/>
        <end position="207"/>
    </location>
</feature>
<reference evidence="3" key="1">
    <citation type="submission" date="2020-01" db="EMBL/GenBank/DDBJ databases">
        <authorList>
            <consortium name="DOE Joint Genome Institute"/>
            <person name="Haridas S."/>
            <person name="Albert R."/>
            <person name="Binder M."/>
            <person name="Bloem J."/>
            <person name="Labutti K."/>
            <person name="Salamov A."/>
            <person name="Andreopoulos B."/>
            <person name="Baker S.E."/>
            <person name="Barry K."/>
            <person name="Bills G."/>
            <person name="Bluhm B.H."/>
            <person name="Cannon C."/>
            <person name="Castanera R."/>
            <person name="Culley D.E."/>
            <person name="Daum C."/>
            <person name="Ezra D."/>
            <person name="Gonzalez J.B."/>
            <person name="Henrissat B."/>
            <person name="Kuo A."/>
            <person name="Liang C."/>
            <person name="Lipzen A."/>
            <person name="Lutzoni F."/>
            <person name="Magnuson J."/>
            <person name="Mondo S."/>
            <person name="Nolan M."/>
            <person name="Ohm R."/>
            <person name="Pangilinan J."/>
            <person name="Park H.-J."/>
            <person name="Ramirez L."/>
            <person name="Alfaro M."/>
            <person name="Sun H."/>
            <person name="Tritt A."/>
            <person name="Yoshinaga Y."/>
            <person name="Zwiers L.-H."/>
            <person name="Turgeon B.G."/>
            <person name="Goodwin S.B."/>
            <person name="Spatafora J.W."/>
            <person name="Crous P.W."/>
            <person name="Grigoriev I.V."/>
        </authorList>
    </citation>
    <scope>NUCLEOTIDE SEQUENCE</scope>
    <source>
        <strain evidence="3">CBS 342.82</strain>
    </source>
</reference>
<keyword evidence="2" id="KW-1185">Reference proteome</keyword>
<evidence type="ECO:0000313" key="2">
    <source>
        <dbReference type="Proteomes" id="UP000504637"/>
    </source>
</evidence>
<protein>
    <recommendedName>
        <fullName evidence="4">Rpr2-domain-containing protein</fullName>
    </recommendedName>
</protein>
<reference evidence="3" key="3">
    <citation type="submission" date="2025-08" db="UniProtKB">
        <authorList>
            <consortium name="RefSeq"/>
        </authorList>
    </citation>
    <scope>IDENTIFICATION</scope>
    <source>
        <strain evidence="3">CBS 342.82</strain>
    </source>
</reference>
<gene>
    <name evidence="3" type="ORF">K489DRAFT_378887</name>
</gene>
<dbReference type="GeneID" id="54362313"/>
<name>A0A6J3MA12_9PEZI</name>
<evidence type="ECO:0008006" key="4">
    <source>
        <dbReference type="Google" id="ProtNLM"/>
    </source>
</evidence>
<reference evidence="3" key="2">
    <citation type="submission" date="2020-04" db="EMBL/GenBank/DDBJ databases">
        <authorList>
            <consortium name="NCBI Genome Project"/>
        </authorList>
    </citation>
    <scope>NUCLEOTIDE SEQUENCE</scope>
    <source>
        <strain evidence="3">CBS 342.82</strain>
    </source>
</reference>
<accession>A0A6J3MA12</accession>